<dbReference type="RefSeq" id="WP_200152590.1">
    <property type="nucleotide sequence ID" value="NZ_JAEFBZ010000007.1"/>
</dbReference>
<dbReference type="EMBL" id="JAEFBZ010000007">
    <property type="protein sequence ID" value="MBK1611751.1"/>
    <property type="molecule type" value="Genomic_DNA"/>
</dbReference>
<proteinExistence type="predicted"/>
<comment type="caution">
    <text evidence="1">The sequence shown here is derived from an EMBL/GenBank/DDBJ whole genome shotgun (WGS) entry which is preliminary data.</text>
</comment>
<name>A0ABD4LM52_BACCE</name>
<evidence type="ECO:0000313" key="1">
    <source>
        <dbReference type="EMBL" id="MBK1611751.1"/>
    </source>
</evidence>
<organism evidence="1 2">
    <name type="scientific">Bacillus cereus</name>
    <dbReference type="NCBI Taxonomy" id="1396"/>
    <lineage>
        <taxon>Bacteria</taxon>
        <taxon>Bacillati</taxon>
        <taxon>Bacillota</taxon>
        <taxon>Bacilli</taxon>
        <taxon>Bacillales</taxon>
        <taxon>Bacillaceae</taxon>
        <taxon>Bacillus</taxon>
        <taxon>Bacillus cereus group</taxon>
    </lineage>
</organism>
<dbReference type="AlphaFoldDB" id="A0ABD4LM52"/>
<sequence>MTSAYDVDIKEGQIIDKMMILLVIRGEKNMYYEINVSKDGQHFFATSERSINMKSTLENILEVFVEKFPESEGYKISVTNYQTVGKIIDYKELLKK</sequence>
<gene>
    <name evidence="1" type="ORF">JCR31_28320</name>
</gene>
<dbReference type="Proteomes" id="UP000613452">
    <property type="component" value="Unassembled WGS sequence"/>
</dbReference>
<accession>A0ABD4LM52</accession>
<evidence type="ECO:0000313" key="2">
    <source>
        <dbReference type="Proteomes" id="UP000613452"/>
    </source>
</evidence>
<protein>
    <submittedName>
        <fullName evidence="1">Uncharacterized protein</fullName>
    </submittedName>
</protein>
<reference evidence="1 2" key="1">
    <citation type="submission" date="2020-12" db="EMBL/GenBank/DDBJ databases">
        <title>Genome assembly for a thermostable protease producing Bacillus cereus MAKP1 strain isolated from chicken gut.</title>
        <authorList>
            <person name="Malaviya A."/>
        </authorList>
    </citation>
    <scope>NUCLEOTIDE SEQUENCE [LARGE SCALE GENOMIC DNA]</scope>
    <source>
        <strain evidence="1 2">MAKP1</strain>
    </source>
</reference>